<dbReference type="STRING" id="1048340.SAMN05444487_103124"/>
<dbReference type="GO" id="GO:0009450">
    <property type="term" value="P:gamma-aminobutyric acid catabolic process"/>
    <property type="evidence" value="ECO:0007669"/>
    <property type="project" value="InterPro"/>
</dbReference>
<evidence type="ECO:0000259" key="3">
    <source>
        <dbReference type="Pfam" id="PF00171"/>
    </source>
</evidence>
<dbReference type="InterPro" id="IPR016160">
    <property type="entry name" value="Ald_DH_CS_CYS"/>
</dbReference>
<dbReference type="InterPro" id="IPR050740">
    <property type="entry name" value="Aldehyde_DH_Superfamily"/>
</dbReference>
<dbReference type="OrthoDB" id="9758906at2"/>
<dbReference type="NCBIfam" id="TIGR01780">
    <property type="entry name" value="SSADH"/>
    <property type="match status" value="1"/>
</dbReference>
<organism evidence="4 5">
    <name type="scientific">Marininema mesophilum</name>
    <dbReference type="NCBI Taxonomy" id="1048340"/>
    <lineage>
        <taxon>Bacteria</taxon>
        <taxon>Bacillati</taxon>
        <taxon>Bacillota</taxon>
        <taxon>Bacilli</taxon>
        <taxon>Bacillales</taxon>
        <taxon>Thermoactinomycetaceae</taxon>
        <taxon>Marininema</taxon>
    </lineage>
</organism>
<evidence type="ECO:0000313" key="5">
    <source>
        <dbReference type="Proteomes" id="UP000198534"/>
    </source>
</evidence>
<keyword evidence="5" id="KW-1185">Reference proteome</keyword>
<evidence type="ECO:0000256" key="1">
    <source>
        <dbReference type="ARBA" id="ARBA00009986"/>
    </source>
</evidence>
<dbReference type="PANTHER" id="PTHR43353">
    <property type="entry name" value="SUCCINATE-SEMIALDEHYDE DEHYDROGENASE, MITOCHONDRIAL"/>
    <property type="match status" value="1"/>
</dbReference>
<feature type="domain" description="Aldehyde dehydrogenase" evidence="3">
    <location>
        <begin position="12"/>
        <end position="479"/>
    </location>
</feature>
<reference evidence="4 5" key="1">
    <citation type="submission" date="2016-10" db="EMBL/GenBank/DDBJ databases">
        <authorList>
            <person name="de Groot N.N."/>
        </authorList>
    </citation>
    <scope>NUCLEOTIDE SEQUENCE [LARGE SCALE GENOMIC DNA]</scope>
    <source>
        <strain evidence="4 5">DSM 45610</strain>
    </source>
</reference>
<name>A0A1H2TGS1_9BACL</name>
<evidence type="ECO:0000256" key="2">
    <source>
        <dbReference type="ARBA" id="ARBA00023002"/>
    </source>
</evidence>
<dbReference type="Gene3D" id="3.40.605.10">
    <property type="entry name" value="Aldehyde Dehydrogenase, Chain A, domain 1"/>
    <property type="match status" value="1"/>
</dbReference>
<sequence length="484" mass="52492">MKRYGLFINGEWTHALQGEFYEVTNPATGEIVGVCADGDEGDVERAVSAAHQAFPVWANRTARERADILRRSYELIVSHKDELGEIMTLEQGKPLAEAYAEVQYAADFVEWSGEEAKRIYGETIPASSPDKRIWVHKQPVGVAAAITPWNFPASMITRKIAPALAAGCPVIIKPAEQTPLTACRLVELFQEAGVPKGVINLITSTRAPSVGSAMLADERVRKIGFTGSTEVGKILMKQAADTMKKVSLELGGHAPFIVFADAELDRAADEVIASKFRNAGQTCVCANRIYVEESIGNAFAERLAQRAKKLKMGNGLEKDVSIGPLIDGNAADKVEGQVKDAINKGAEVIAGGHRHTKVGKNPGEKAHFFEPTVLLQVTDEMEIMQEETFGPVAPIQFFNSEEEVVKKANNNRYGLAAYFYTQDLARAIRVAEGLEFGIVGVNDGAPSTAQAPFGGFKESGLGREGGKYGVEEFLETKYISVNIK</sequence>
<keyword evidence="2" id="KW-0560">Oxidoreductase</keyword>
<evidence type="ECO:0000313" key="4">
    <source>
        <dbReference type="EMBL" id="SDW42885.1"/>
    </source>
</evidence>
<dbReference type="InterPro" id="IPR015590">
    <property type="entry name" value="Aldehyde_DH_dom"/>
</dbReference>
<comment type="similarity">
    <text evidence="1">Belongs to the aldehyde dehydrogenase family.</text>
</comment>
<accession>A0A1H2TGS1</accession>
<dbReference type="InterPro" id="IPR016163">
    <property type="entry name" value="Ald_DH_C"/>
</dbReference>
<dbReference type="EMBL" id="FNNQ01000003">
    <property type="protein sequence ID" value="SDW42885.1"/>
    <property type="molecule type" value="Genomic_DNA"/>
</dbReference>
<protein>
    <submittedName>
        <fullName evidence="4">Succinate semialdehyde dehydrogenase</fullName>
    </submittedName>
</protein>
<dbReference type="SUPFAM" id="SSF53720">
    <property type="entry name" value="ALDH-like"/>
    <property type="match status" value="1"/>
</dbReference>
<dbReference type="Proteomes" id="UP000198534">
    <property type="component" value="Unassembled WGS sequence"/>
</dbReference>
<dbReference type="Pfam" id="PF00171">
    <property type="entry name" value="Aldedh"/>
    <property type="match status" value="1"/>
</dbReference>
<dbReference type="Gene3D" id="3.40.309.10">
    <property type="entry name" value="Aldehyde Dehydrogenase, Chain A, domain 2"/>
    <property type="match status" value="1"/>
</dbReference>
<dbReference type="InterPro" id="IPR016162">
    <property type="entry name" value="Ald_DH_N"/>
</dbReference>
<dbReference type="PANTHER" id="PTHR43353:SF5">
    <property type="entry name" value="SUCCINATE-SEMIALDEHYDE DEHYDROGENASE, MITOCHONDRIAL"/>
    <property type="match status" value="1"/>
</dbReference>
<dbReference type="CDD" id="cd07103">
    <property type="entry name" value="ALDH_F5_SSADH_GabD"/>
    <property type="match status" value="1"/>
</dbReference>
<dbReference type="FunFam" id="3.40.605.10:FF:000005">
    <property type="entry name" value="Succinate-semialdehyde dehydrogenase I"/>
    <property type="match status" value="1"/>
</dbReference>
<dbReference type="InterPro" id="IPR016161">
    <property type="entry name" value="Ald_DH/histidinol_DH"/>
</dbReference>
<dbReference type="InterPro" id="IPR010102">
    <property type="entry name" value="Succ_semiAld_DH"/>
</dbReference>
<dbReference type="FunFam" id="3.40.309.10:FF:000004">
    <property type="entry name" value="Succinate-semialdehyde dehydrogenase I"/>
    <property type="match status" value="1"/>
</dbReference>
<gene>
    <name evidence="4" type="ORF">SAMN05444487_103124</name>
</gene>
<dbReference type="AlphaFoldDB" id="A0A1H2TGS1"/>
<dbReference type="GO" id="GO:0004777">
    <property type="term" value="F:succinate-semialdehyde dehydrogenase (NAD+) activity"/>
    <property type="evidence" value="ECO:0007669"/>
    <property type="project" value="TreeGrafter"/>
</dbReference>
<dbReference type="PROSITE" id="PS00070">
    <property type="entry name" value="ALDEHYDE_DEHYDR_CYS"/>
    <property type="match status" value="1"/>
</dbReference>
<dbReference type="FunFam" id="3.40.605.10:FF:000026">
    <property type="entry name" value="Aldehyde dehydrogenase, putative"/>
    <property type="match status" value="1"/>
</dbReference>
<dbReference type="RefSeq" id="WP_091736634.1">
    <property type="nucleotide sequence ID" value="NZ_FNNQ01000003.1"/>
</dbReference>
<proteinExistence type="inferred from homology"/>